<gene>
    <name evidence="1" type="ORF">A3F47_02000</name>
</gene>
<sequence>MFFFAFAASAPADPQTDATLLKKVSLDVLLSVEPEYEGVMSDFKAADSRIADLMDRLKKWVPPGADYTECEDLIFSGTIVVLLAATNVNAATTQWEGGEDKRYDGNEAFFKEDWVTAASNYQAAIECFAACSVYCTSPGYAKDQLKLANDDFLDCAETIIGFYEKK</sequence>
<accession>A0A1G2I4N8</accession>
<name>A0A1G2I4N8_9BACT</name>
<dbReference type="Proteomes" id="UP000179214">
    <property type="component" value="Unassembled WGS sequence"/>
</dbReference>
<proteinExistence type="predicted"/>
<evidence type="ECO:0000313" key="2">
    <source>
        <dbReference type="Proteomes" id="UP000179214"/>
    </source>
</evidence>
<dbReference type="EMBL" id="MHOV01000027">
    <property type="protein sequence ID" value="OGZ69784.1"/>
    <property type="molecule type" value="Genomic_DNA"/>
</dbReference>
<comment type="caution">
    <text evidence="1">The sequence shown here is derived from an EMBL/GenBank/DDBJ whole genome shotgun (WGS) entry which is preliminary data.</text>
</comment>
<evidence type="ECO:0000313" key="1">
    <source>
        <dbReference type="EMBL" id="OGZ69784.1"/>
    </source>
</evidence>
<reference evidence="1 2" key="1">
    <citation type="journal article" date="2016" name="Nat. Commun.">
        <title>Thousands of microbial genomes shed light on interconnected biogeochemical processes in an aquifer system.</title>
        <authorList>
            <person name="Anantharaman K."/>
            <person name="Brown C.T."/>
            <person name="Hug L.A."/>
            <person name="Sharon I."/>
            <person name="Castelle C.J."/>
            <person name="Probst A.J."/>
            <person name="Thomas B.C."/>
            <person name="Singh A."/>
            <person name="Wilkins M.J."/>
            <person name="Karaoz U."/>
            <person name="Brodie E.L."/>
            <person name="Williams K.H."/>
            <person name="Hubbard S.S."/>
            <person name="Banfield J.F."/>
        </authorList>
    </citation>
    <scope>NUCLEOTIDE SEQUENCE [LARGE SCALE GENOMIC DNA]</scope>
</reference>
<dbReference type="AlphaFoldDB" id="A0A1G2I4N8"/>
<protein>
    <submittedName>
        <fullName evidence="1">Uncharacterized protein</fullName>
    </submittedName>
</protein>
<organism evidence="1 2">
    <name type="scientific">Candidatus Staskawiczbacteria bacterium RIFCSPHIGHO2_12_FULL_38_11</name>
    <dbReference type="NCBI Taxonomy" id="1802209"/>
    <lineage>
        <taxon>Bacteria</taxon>
        <taxon>Candidatus Staskawicziibacteriota</taxon>
    </lineage>
</organism>